<organism evidence="2 3">
    <name type="scientific">Rhizoctonia solani AG-3 Rhs1AP</name>
    <dbReference type="NCBI Taxonomy" id="1086054"/>
    <lineage>
        <taxon>Eukaryota</taxon>
        <taxon>Fungi</taxon>
        <taxon>Dikarya</taxon>
        <taxon>Basidiomycota</taxon>
        <taxon>Agaricomycotina</taxon>
        <taxon>Agaricomycetes</taxon>
        <taxon>Cantharellales</taxon>
        <taxon>Ceratobasidiaceae</taxon>
        <taxon>Rhizoctonia</taxon>
    </lineage>
</organism>
<dbReference type="AlphaFoldDB" id="X8J343"/>
<evidence type="ECO:0000256" key="1">
    <source>
        <dbReference type="SAM" id="MobiDB-lite"/>
    </source>
</evidence>
<comment type="caution">
    <text evidence="2">The sequence shown here is derived from an EMBL/GenBank/DDBJ whole genome shotgun (WGS) entry which is preliminary data.</text>
</comment>
<feature type="compositionally biased region" description="Basic and acidic residues" evidence="1">
    <location>
        <begin position="107"/>
        <end position="118"/>
    </location>
</feature>
<dbReference type="EMBL" id="JATN01000322">
    <property type="protein sequence ID" value="EUC56758.1"/>
    <property type="molecule type" value="Genomic_DNA"/>
</dbReference>
<gene>
    <name evidence="2" type="ORF">RSOL_194970</name>
</gene>
<feature type="region of interest" description="Disordered" evidence="1">
    <location>
        <begin position="40"/>
        <end position="194"/>
    </location>
</feature>
<evidence type="ECO:0000313" key="3">
    <source>
        <dbReference type="Proteomes" id="UP000030108"/>
    </source>
</evidence>
<reference evidence="3" key="1">
    <citation type="journal article" date="2014" name="Genome Announc.">
        <title>Draft genome sequence of the plant-pathogenic soil fungus Rhizoctonia solani anastomosis group 3 strain Rhs1AP.</title>
        <authorList>
            <person name="Cubeta M.A."/>
            <person name="Thomas E."/>
            <person name="Dean R.A."/>
            <person name="Jabaji S."/>
            <person name="Neate S.M."/>
            <person name="Tavantzis S."/>
            <person name="Toda T."/>
            <person name="Vilgalys R."/>
            <person name="Bharathan N."/>
            <person name="Fedorova-Abrams N."/>
            <person name="Pakala S.B."/>
            <person name="Pakala S.M."/>
            <person name="Zafar N."/>
            <person name="Joardar V."/>
            <person name="Losada L."/>
            <person name="Nierman W.C."/>
        </authorList>
    </citation>
    <scope>NUCLEOTIDE SEQUENCE [LARGE SCALE GENOMIC DNA]</scope>
    <source>
        <strain evidence="3">AG-3</strain>
    </source>
</reference>
<proteinExistence type="predicted"/>
<dbReference type="OrthoDB" id="3319625at2759"/>
<protein>
    <submittedName>
        <fullName evidence="2">Uncharacterized protein</fullName>
    </submittedName>
</protein>
<feature type="non-terminal residue" evidence="2">
    <location>
        <position position="194"/>
    </location>
</feature>
<sequence>MQQIFVGLYIEQICMYALFFLSRNVRDHVSGISQCLSQSTYTGSGGRDLKGTAKNPKNMRSRRRMSGTGNRWLLRKGTKSDQNPRSTGVEGIRGEAEKGTKGWAEIQVKEGEAYKEEHAEEEEEQEPVSTRKGRKVGPKSKLQSEPDEPTSKRGRKPKVQSESEEEEEEEENVPPAKRSKVEEGPKKRGRPAKK</sequence>
<dbReference type="Proteomes" id="UP000030108">
    <property type="component" value="Unassembled WGS sequence"/>
</dbReference>
<name>X8J343_9AGAM</name>
<feature type="compositionally biased region" description="Acidic residues" evidence="1">
    <location>
        <begin position="162"/>
        <end position="172"/>
    </location>
</feature>
<accession>X8J343</accession>
<evidence type="ECO:0000313" key="2">
    <source>
        <dbReference type="EMBL" id="EUC56758.1"/>
    </source>
</evidence>